<dbReference type="KEGG" id="lgi:LOTGIDRAFT_239614"/>
<keyword evidence="4" id="KW-1185">Reference proteome</keyword>
<dbReference type="PROSITE" id="PS00022">
    <property type="entry name" value="EGF_1"/>
    <property type="match status" value="1"/>
</dbReference>
<keyword evidence="1" id="KW-1015">Disulfide bond</keyword>
<sequence length="313" mass="34956">MATDNIKIKFTGCSTYPNITDANFDKDCNGNVVITCNEGFKMVQGLECVEEEWRYQNPICKRTVIIPDCKNGGTLVEENGKFKCNCPLNTFGDDCNCRFKFTNATSLFPDPYAERLVSDSAECDENCANDIRCSTSTMTYLKKCKLYETPVIFVSYDEDLCIEKCNEMSECKTIGTEMHNYFAIFSNLQFLSLSPFVSLLVIIPDCKNGRILTAENGTLKCNCPPNTFGDDCKCRYKYSNVTDLDPFAYEGISVSDSAECDENCANDTRCSAATITGASHIFSGFDGNVYVIATHILIDYDNVIVSNSHFNRL</sequence>
<comment type="caution">
    <text evidence="1">Lacks conserved residue(s) required for the propagation of feature annotation.</text>
</comment>
<name>V4A0S2_LOTGI</name>
<dbReference type="PROSITE" id="PS50026">
    <property type="entry name" value="EGF_3"/>
    <property type="match status" value="1"/>
</dbReference>
<dbReference type="CTD" id="20251123"/>
<gene>
    <name evidence="3" type="ORF">LOTGIDRAFT_239614</name>
</gene>
<accession>V4A0S2</accession>
<dbReference type="GeneID" id="20251123"/>
<evidence type="ECO:0000259" key="2">
    <source>
        <dbReference type="PROSITE" id="PS50026"/>
    </source>
</evidence>
<keyword evidence="1" id="KW-0245">EGF-like domain</keyword>
<dbReference type="RefSeq" id="XP_009060787.1">
    <property type="nucleotide sequence ID" value="XM_009062539.1"/>
</dbReference>
<organism evidence="3 4">
    <name type="scientific">Lottia gigantea</name>
    <name type="common">Giant owl limpet</name>
    <dbReference type="NCBI Taxonomy" id="225164"/>
    <lineage>
        <taxon>Eukaryota</taxon>
        <taxon>Metazoa</taxon>
        <taxon>Spiralia</taxon>
        <taxon>Lophotrochozoa</taxon>
        <taxon>Mollusca</taxon>
        <taxon>Gastropoda</taxon>
        <taxon>Patellogastropoda</taxon>
        <taxon>Lottioidea</taxon>
        <taxon>Lottiidae</taxon>
        <taxon>Lottia</taxon>
    </lineage>
</organism>
<dbReference type="EMBL" id="KB202676">
    <property type="protein sequence ID" value="ESO88525.1"/>
    <property type="molecule type" value="Genomic_DNA"/>
</dbReference>
<reference evidence="3 4" key="1">
    <citation type="journal article" date="2013" name="Nature">
        <title>Insights into bilaterian evolution from three spiralian genomes.</title>
        <authorList>
            <person name="Simakov O."/>
            <person name="Marletaz F."/>
            <person name="Cho S.J."/>
            <person name="Edsinger-Gonzales E."/>
            <person name="Havlak P."/>
            <person name="Hellsten U."/>
            <person name="Kuo D.H."/>
            <person name="Larsson T."/>
            <person name="Lv J."/>
            <person name="Arendt D."/>
            <person name="Savage R."/>
            <person name="Osoegawa K."/>
            <person name="de Jong P."/>
            <person name="Grimwood J."/>
            <person name="Chapman J.A."/>
            <person name="Shapiro H."/>
            <person name="Aerts A."/>
            <person name="Otillar R.P."/>
            <person name="Terry A.Y."/>
            <person name="Boore J.L."/>
            <person name="Grigoriev I.V."/>
            <person name="Lindberg D.R."/>
            <person name="Seaver E.C."/>
            <person name="Weisblat D.A."/>
            <person name="Putnam N.H."/>
            <person name="Rokhsar D.S."/>
        </authorList>
    </citation>
    <scope>NUCLEOTIDE SEQUENCE [LARGE SCALE GENOMIC DNA]</scope>
</reference>
<feature type="disulfide bond" evidence="1">
    <location>
        <begin position="86"/>
        <end position="95"/>
    </location>
</feature>
<evidence type="ECO:0000313" key="3">
    <source>
        <dbReference type="EMBL" id="ESO88525.1"/>
    </source>
</evidence>
<dbReference type="InterPro" id="IPR000742">
    <property type="entry name" value="EGF"/>
</dbReference>
<proteinExistence type="predicted"/>
<dbReference type="AlphaFoldDB" id="V4A0S2"/>
<feature type="domain" description="EGF-like" evidence="2">
    <location>
        <begin position="56"/>
        <end position="96"/>
    </location>
</feature>
<dbReference type="HOGENOM" id="CLU_889315_0_0_1"/>
<evidence type="ECO:0000256" key="1">
    <source>
        <dbReference type="PROSITE-ProRule" id="PRU00076"/>
    </source>
</evidence>
<protein>
    <recommendedName>
        <fullName evidence="2">EGF-like domain-containing protein</fullName>
    </recommendedName>
</protein>
<dbReference type="Proteomes" id="UP000030746">
    <property type="component" value="Unassembled WGS sequence"/>
</dbReference>
<evidence type="ECO:0000313" key="4">
    <source>
        <dbReference type="Proteomes" id="UP000030746"/>
    </source>
</evidence>